<accession>A0ACC2GKS1</accession>
<dbReference type="Proteomes" id="UP001157502">
    <property type="component" value="Chromosome 12"/>
</dbReference>
<proteinExistence type="predicted"/>
<protein>
    <submittedName>
        <fullName evidence="1">Uncharacterized protein</fullName>
    </submittedName>
</protein>
<sequence length="80" mass="8651">MRRLKLHAIPVGISASGRRELTRADGYGCSLRSRLGPRPPSLGSLSFVPPIRRAEPRSAHARGLKAAALELEDALERLPA</sequence>
<gene>
    <name evidence="1" type="ORF">DPEC_G00155280</name>
</gene>
<name>A0ACC2GKS1_DALPE</name>
<organism evidence="1 2">
    <name type="scientific">Dallia pectoralis</name>
    <name type="common">Alaska blackfish</name>
    <dbReference type="NCBI Taxonomy" id="75939"/>
    <lineage>
        <taxon>Eukaryota</taxon>
        <taxon>Metazoa</taxon>
        <taxon>Chordata</taxon>
        <taxon>Craniata</taxon>
        <taxon>Vertebrata</taxon>
        <taxon>Euteleostomi</taxon>
        <taxon>Actinopterygii</taxon>
        <taxon>Neopterygii</taxon>
        <taxon>Teleostei</taxon>
        <taxon>Protacanthopterygii</taxon>
        <taxon>Esociformes</taxon>
        <taxon>Umbridae</taxon>
        <taxon>Dallia</taxon>
    </lineage>
</organism>
<evidence type="ECO:0000313" key="2">
    <source>
        <dbReference type="Proteomes" id="UP001157502"/>
    </source>
</evidence>
<keyword evidence="2" id="KW-1185">Reference proteome</keyword>
<reference evidence="1" key="1">
    <citation type="submission" date="2021-05" db="EMBL/GenBank/DDBJ databases">
        <authorList>
            <person name="Pan Q."/>
            <person name="Jouanno E."/>
            <person name="Zahm M."/>
            <person name="Klopp C."/>
            <person name="Cabau C."/>
            <person name="Louis A."/>
            <person name="Berthelot C."/>
            <person name="Parey E."/>
            <person name="Roest Crollius H."/>
            <person name="Montfort J."/>
            <person name="Robinson-Rechavi M."/>
            <person name="Bouchez O."/>
            <person name="Lampietro C."/>
            <person name="Lopez Roques C."/>
            <person name="Donnadieu C."/>
            <person name="Postlethwait J."/>
            <person name="Bobe J."/>
            <person name="Dillon D."/>
            <person name="Chandos A."/>
            <person name="von Hippel F."/>
            <person name="Guiguen Y."/>
        </authorList>
    </citation>
    <scope>NUCLEOTIDE SEQUENCE</scope>
    <source>
        <strain evidence="1">YG-Jan2019</strain>
    </source>
</reference>
<comment type="caution">
    <text evidence="1">The sequence shown here is derived from an EMBL/GenBank/DDBJ whole genome shotgun (WGS) entry which is preliminary data.</text>
</comment>
<dbReference type="EMBL" id="CM055739">
    <property type="protein sequence ID" value="KAJ8004101.1"/>
    <property type="molecule type" value="Genomic_DNA"/>
</dbReference>
<evidence type="ECO:0000313" key="1">
    <source>
        <dbReference type="EMBL" id="KAJ8004101.1"/>
    </source>
</evidence>